<dbReference type="EMBL" id="KJ081346">
    <property type="protein sequence ID" value="AHJ87057.1"/>
    <property type="molecule type" value="Genomic_DNA"/>
</dbReference>
<evidence type="ECO:0000313" key="3">
    <source>
        <dbReference type="EMBL" id="AHJ87057.1"/>
    </source>
</evidence>
<evidence type="ECO:0000259" key="2">
    <source>
        <dbReference type="Pfam" id="PF24040"/>
    </source>
</evidence>
<accession>A0A0E3D9E4</accession>
<sequence>MLEHSYLKNTLVATAYGDITFDEKGQTDELTVEQQKEIGALPGFNYVEPKAEPKKEVKKAPAKAKATTKKEEE</sequence>
<evidence type="ECO:0000313" key="4">
    <source>
        <dbReference type="Proteomes" id="UP000033014"/>
    </source>
</evidence>
<dbReference type="OrthoDB" id="27548at10239"/>
<reference evidence="3 4" key="2">
    <citation type="journal article" date="2015" name="Arch. Virol.">
        <title>Complete genome sequence analysis and identification of putative metallo-beta-lactamase and SpoIIIE homologs in Bacillus cereus group phage BCP8-2, a new member of the proposed Bastille-like group.</title>
        <authorList>
            <person name="Asare P.T."/>
            <person name="Bandara N."/>
            <person name="Jeong T.Y."/>
            <person name="Ryu S."/>
            <person name="Klumpp J."/>
            <person name="Kim K.P."/>
        </authorList>
    </citation>
    <scope>NUCLEOTIDE SEQUENCE [LARGE SCALE GENOMIC DNA]</scope>
    <source>
        <strain evidence="3">BCP8-2</strain>
    </source>
</reference>
<organism evidence="3 4">
    <name type="scientific">Bacillus phage BCP8-2</name>
    <dbReference type="NCBI Taxonomy" id="1129192"/>
    <lineage>
        <taxon>Viruses</taxon>
        <taxon>Duplodnaviria</taxon>
        <taxon>Heunggongvirae</taxon>
        <taxon>Uroviricota</taxon>
        <taxon>Caudoviricetes</taxon>
        <taxon>Herelleviridae</taxon>
        <taxon>Bastillevirinae</taxon>
        <taxon>Caeruleovirus</taxon>
        <taxon>Caeruleovirus BCP82</taxon>
    </lineage>
</organism>
<dbReference type="Pfam" id="PF24040">
    <property type="entry name" value="DUF7349"/>
    <property type="match status" value="1"/>
</dbReference>
<dbReference type="RefSeq" id="YP_009149580.1">
    <property type="nucleotide sequence ID" value="NC_027355.1"/>
</dbReference>
<dbReference type="KEGG" id="vg:24723265"/>
<proteinExistence type="predicted"/>
<dbReference type="Proteomes" id="UP000033014">
    <property type="component" value="Segment"/>
</dbReference>
<keyword evidence="4" id="KW-1185">Reference proteome</keyword>
<feature type="domain" description="DUF7349" evidence="2">
    <location>
        <begin position="4"/>
        <end position="53"/>
    </location>
</feature>
<dbReference type="GeneID" id="24723265"/>
<dbReference type="InterPro" id="IPR055773">
    <property type="entry name" value="DUF7349"/>
</dbReference>
<gene>
    <name evidence="3" type="ORF">BCP8-2_019</name>
</gene>
<reference evidence="4" key="1">
    <citation type="submission" date="2014-01" db="EMBL/GenBank/DDBJ databases">
        <title>Genomic and Proteomic Analysis of Broad Host Range Virulent Bacillus Group Phage BCP8-2 Leading To the Creation of New Genus within Myoviruses.</title>
        <authorList>
            <person name="Bandara N."/>
            <person name="Asare P.T."/>
            <person name="Kim K.P."/>
        </authorList>
    </citation>
    <scope>NUCLEOTIDE SEQUENCE [LARGE SCALE GENOMIC DNA]</scope>
</reference>
<name>A0A0E3D9E4_9CAUD</name>
<protein>
    <recommendedName>
        <fullName evidence="2">DUF7349 domain-containing protein</fullName>
    </recommendedName>
</protein>
<feature type="region of interest" description="Disordered" evidence="1">
    <location>
        <begin position="51"/>
        <end position="73"/>
    </location>
</feature>
<evidence type="ECO:0000256" key="1">
    <source>
        <dbReference type="SAM" id="MobiDB-lite"/>
    </source>
</evidence>